<dbReference type="Gene3D" id="3.40.50.1360">
    <property type="match status" value="1"/>
</dbReference>
<proteinExistence type="inferred from homology"/>
<comment type="function">
    <text evidence="3">Catalyzes the reversible isomerization-deamination of glucosamine 6-phosphate (GlcN6P) to form fructose 6-phosphate (Fru6P) and ammonium ion.</text>
</comment>
<keyword evidence="2 3" id="KW-0119">Carbohydrate metabolism</keyword>
<protein>
    <recommendedName>
        <fullName evidence="3">Glucosamine-6-phosphate deaminase</fullName>
        <ecNumber evidence="3">3.5.99.6</ecNumber>
    </recommendedName>
    <alternativeName>
        <fullName evidence="3">GlcN6P deaminase</fullName>
        <shortName evidence="3">GNPDA</shortName>
    </alternativeName>
    <alternativeName>
        <fullName evidence="3">Glucosamine-6-phosphate isomerase</fullName>
    </alternativeName>
</protein>
<evidence type="ECO:0000259" key="4">
    <source>
        <dbReference type="Pfam" id="PF01182"/>
    </source>
</evidence>
<dbReference type="InterPro" id="IPR037171">
    <property type="entry name" value="NagB/RpiA_transferase-like"/>
</dbReference>
<dbReference type="InterPro" id="IPR018321">
    <property type="entry name" value="Glucosamine6P_isomerase_CS"/>
</dbReference>
<feature type="domain" description="Glucosamine/galactosamine-6-phosphate isomerase" evidence="4">
    <location>
        <begin position="12"/>
        <end position="226"/>
    </location>
</feature>
<organism evidence="5 6">
    <name type="scientific">Evansella alkalicola</name>
    <dbReference type="NCBI Taxonomy" id="745819"/>
    <lineage>
        <taxon>Bacteria</taxon>
        <taxon>Bacillati</taxon>
        <taxon>Bacillota</taxon>
        <taxon>Bacilli</taxon>
        <taxon>Bacillales</taxon>
        <taxon>Bacillaceae</taxon>
        <taxon>Evansella</taxon>
    </lineage>
</organism>
<reference evidence="5 6" key="1">
    <citation type="submission" date="2021-06" db="EMBL/GenBank/DDBJ databases">
        <title>Bacillus sp. RD4P76, an endophyte from a halophyte.</title>
        <authorList>
            <person name="Sun J.-Q."/>
        </authorList>
    </citation>
    <scope>NUCLEOTIDE SEQUENCE [LARGE SCALE GENOMIC DNA]</scope>
    <source>
        <strain evidence="5 6">JCM 17098</strain>
    </source>
</reference>
<evidence type="ECO:0000256" key="2">
    <source>
        <dbReference type="ARBA" id="ARBA00023277"/>
    </source>
</evidence>
<dbReference type="NCBIfam" id="TIGR00502">
    <property type="entry name" value="nagB"/>
    <property type="match status" value="1"/>
</dbReference>
<accession>A0ABS6JUU8</accession>
<dbReference type="SUPFAM" id="SSF100950">
    <property type="entry name" value="NagB/RpiA/CoA transferase-like"/>
    <property type="match status" value="1"/>
</dbReference>
<dbReference type="PANTHER" id="PTHR11280">
    <property type="entry name" value="GLUCOSAMINE-6-PHOSPHATE ISOMERASE"/>
    <property type="match status" value="1"/>
</dbReference>
<dbReference type="CDD" id="cd01399">
    <property type="entry name" value="GlcN6P_deaminase"/>
    <property type="match status" value="1"/>
</dbReference>
<feature type="active site" description="Proton acceptor; for ring-opening step" evidence="3">
    <location>
        <position position="138"/>
    </location>
</feature>
<dbReference type="GO" id="GO:0004342">
    <property type="term" value="F:glucosamine-6-phosphate deaminase activity"/>
    <property type="evidence" value="ECO:0007669"/>
    <property type="project" value="UniProtKB-EC"/>
</dbReference>
<comment type="caution">
    <text evidence="3">Lacks conserved residue(s) required for the propagation of feature annotation.</text>
</comment>
<evidence type="ECO:0000256" key="3">
    <source>
        <dbReference type="HAMAP-Rule" id="MF_01241"/>
    </source>
</evidence>
<dbReference type="HAMAP" id="MF_01241">
    <property type="entry name" value="GlcN6P_deamin"/>
    <property type="match status" value="1"/>
</dbReference>
<feature type="active site" description="For ring-opening step" evidence="3">
    <location>
        <position position="143"/>
    </location>
</feature>
<feature type="active site" description="Proton acceptor; for enolization step" evidence="3">
    <location>
        <position position="67"/>
    </location>
</feature>
<comment type="catalytic activity">
    <reaction evidence="3">
        <text>alpha-D-glucosamine 6-phosphate + H2O = beta-D-fructose 6-phosphate + NH4(+)</text>
        <dbReference type="Rhea" id="RHEA:12172"/>
        <dbReference type="ChEBI" id="CHEBI:15377"/>
        <dbReference type="ChEBI" id="CHEBI:28938"/>
        <dbReference type="ChEBI" id="CHEBI:57634"/>
        <dbReference type="ChEBI" id="CHEBI:75989"/>
        <dbReference type="EC" id="3.5.99.6"/>
    </reaction>
</comment>
<comment type="similarity">
    <text evidence="3">Belongs to the glucosamine/galactosamine-6-phosphate isomerase family. NagB subfamily.</text>
</comment>
<sequence>MEIRKVENYSEMSQTASTIIINTIKHKKSPVLGLATGSTPEGLYQELIHQYNNHVFSFKDVTTFNLDEYVGLGKGNPQSYHYYMKEKLFKHLDINMENVNIPNGTVQHLEKECENYEKSIKEAGYIDVQVLGLGLNGHIGFNEPGTPFSSSTHVVELDDTTRKANARFFTSMDEVPQKAITMGLTTIMHSKKILLLVSGENKAEPLARLINGNISEDFPASMLKKHPNVTIIADKSAFVALNSK</sequence>
<dbReference type="PROSITE" id="PS01161">
    <property type="entry name" value="GLC_GALNAC_ISOMERASE"/>
    <property type="match status" value="1"/>
</dbReference>
<comment type="caution">
    <text evidence="5">The sequence shown here is derived from an EMBL/GenBank/DDBJ whole genome shotgun (WGS) entry which is preliminary data.</text>
</comment>
<dbReference type="InterPro" id="IPR006148">
    <property type="entry name" value="Glc/Gal-6P_isomerase"/>
</dbReference>
<dbReference type="RefSeq" id="WP_088077282.1">
    <property type="nucleotide sequence ID" value="NZ_JAHQCR010000051.1"/>
</dbReference>
<evidence type="ECO:0000256" key="1">
    <source>
        <dbReference type="ARBA" id="ARBA00022801"/>
    </source>
</evidence>
<keyword evidence="6" id="KW-1185">Reference proteome</keyword>
<evidence type="ECO:0000313" key="5">
    <source>
        <dbReference type="EMBL" id="MBU9722353.1"/>
    </source>
</evidence>
<comment type="pathway">
    <text evidence="3">Amino-sugar metabolism; N-acetylneuraminate degradation; D-fructose 6-phosphate from N-acetylneuraminate: step 5/5.</text>
</comment>
<name>A0ABS6JUU8_9BACI</name>
<dbReference type="Pfam" id="PF01182">
    <property type="entry name" value="Glucosamine_iso"/>
    <property type="match status" value="1"/>
</dbReference>
<dbReference type="Proteomes" id="UP000790580">
    <property type="component" value="Unassembled WGS sequence"/>
</dbReference>
<evidence type="ECO:0000313" key="6">
    <source>
        <dbReference type="Proteomes" id="UP000790580"/>
    </source>
</evidence>
<dbReference type="EMBL" id="JAHQCR010000051">
    <property type="protein sequence ID" value="MBU9722353.1"/>
    <property type="molecule type" value="Genomic_DNA"/>
</dbReference>
<dbReference type="InterPro" id="IPR004547">
    <property type="entry name" value="Glucosamine6P_isomerase"/>
</dbReference>
<keyword evidence="1 3" id="KW-0378">Hydrolase</keyword>
<dbReference type="PANTHER" id="PTHR11280:SF5">
    <property type="entry name" value="GLUCOSAMINE-6-PHOSPHATE ISOMERASE"/>
    <property type="match status" value="1"/>
</dbReference>
<gene>
    <name evidence="3 5" type="primary">nagB</name>
    <name evidence="5" type="ORF">KS407_13020</name>
</gene>
<dbReference type="EC" id="3.5.99.6" evidence="3"/>
<feature type="active site" description="For ring-opening step" evidence="3">
    <location>
        <position position="136"/>
    </location>
</feature>